<evidence type="ECO:0000313" key="1">
    <source>
        <dbReference type="EnsemblPlants" id="TuG1812G0400000909.01.T01"/>
    </source>
</evidence>
<reference evidence="1" key="3">
    <citation type="submission" date="2022-06" db="UniProtKB">
        <authorList>
            <consortium name="EnsemblPlants"/>
        </authorList>
    </citation>
    <scope>IDENTIFICATION</scope>
</reference>
<dbReference type="AlphaFoldDB" id="A0A8R7Q0J0"/>
<name>A0A8R7Q0J0_TRIUA</name>
<dbReference type="Gramene" id="TuG1812G0400000909.01.T01">
    <property type="protein sequence ID" value="TuG1812G0400000909.01.T01"/>
    <property type="gene ID" value="TuG1812G0400000909.01"/>
</dbReference>
<proteinExistence type="predicted"/>
<reference evidence="1" key="2">
    <citation type="submission" date="2018-03" db="EMBL/GenBank/DDBJ databases">
        <title>The Triticum urartu genome reveals the dynamic nature of wheat genome evolution.</title>
        <authorList>
            <person name="Ling H."/>
            <person name="Ma B."/>
            <person name="Shi X."/>
            <person name="Liu H."/>
            <person name="Dong L."/>
            <person name="Sun H."/>
            <person name="Cao Y."/>
            <person name="Gao Q."/>
            <person name="Zheng S."/>
            <person name="Li Y."/>
            <person name="Yu Y."/>
            <person name="Du H."/>
            <person name="Qi M."/>
            <person name="Li Y."/>
            <person name="Yu H."/>
            <person name="Cui Y."/>
            <person name="Wang N."/>
            <person name="Chen C."/>
            <person name="Wu H."/>
            <person name="Zhao Y."/>
            <person name="Zhang J."/>
            <person name="Li Y."/>
            <person name="Zhou W."/>
            <person name="Zhang B."/>
            <person name="Hu W."/>
            <person name="Eijk M."/>
            <person name="Tang J."/>
            <person name="Witsenboer H."/>
            <person name="Zhao S."/>
            <person name="Li Z."/>
            <person name="Zhang A."/>
            <person name="Wang D."/>
            <person name="Liang C."/>
        </authorList>
    </citation>
    <scope>NUCLEOTIDE SEQUENCE [LARGE SCALE GENOMIC DNA]</scope>
    <source>
        <strain evidence="1">cv. G1812</strain>
    </source>
</reference>
<accession>A0A8R7Q0J0</accession>
<keyword evidence="2" id="KW-1185">Reference proteome</keyword>
<reference evidence="2" key="1">
    <citation type="journal article" date="2013" name="Nature">
        <title>Draft genome of the wheat A-genome progenitor Triticum urartu.</title>
        <authorList>
            <person name="Ling H.Q."/>
            <person name="Zhao S."/>
            <person name="Liu D."/>
            <person name="Wang J."/>
            <person name="Sun H."/>
            <person name="Zhang C."/>
            <person name="Fan H."/>
            <person name="Li D."/>
            <person name="Dong L."/>
            <person name="Tao Y."/>
            <person name="Gao C."/>
            <person name="Wu H."/>
            <person name="Li Y."/>
            <person name="Cui Y."/>
            <person name="Guo X."/>
            <person name="Zheng S."/>
            <person name="Wang B."/>
            <person name="Yu K."/>
            <person name="Liang Q."/>
            <person name="Yang W."/>
            <person name="Lou X."/>
            <person name="Chen J."/>
            <person name="Feng M."/>
            <person name="Jian J."/>
            <person name="Zhang X."/>
            <person name="Luo G."/>
            <person name="Jiang Y."/>
            <person name="Liu J."/>
            <person name="Wang Z."/>
            <person name="Sha Y."/>
            <person name="Zhang B."/>
            <person name="Wu H."/>
            <person name="Tang D."/>
            <person name="Shen Q."/>
            <person name="Xue P."/>
            <person name="Zou S."/>
            <person name="Wang X."/>
            <person name="Liu X."/>
            <person name="Wang F."/>
            <person name="Yang Y."/>
            <person name="An X."/>
            <person name="Dong Z."/>
            <person name="Zhang K."/>
            <person name="Zhang X."/>
            <person name="Luo M.C."/>
            <person name="Dvorak J."/>
            <person name="Tong Y."/>
            <person name="Wang J."/>
            <person name="Yang H."/>
            <person name="Li Z."/>
            <person name="Wang D."/>
            <person name="Zhang A."/>
            <person name="Wang J."/>
        </authorList>
    </citation>
    <scope>NUCLEOTIDE SEQUENCE</scope>
    <source>
        <strain evidence="2">cv. G1812</strain>
    </source>
</reference>
<evidence type="ECO:0000313" key="2">
    <source>
        <dbReference type="Proteomes" id="UP000015106"/>
    </source>
</evidence>
<sequence>HECSVSIPAYEHQTTGAILTYEKRLQVNARRRADYQKKIEGIVKLQDENHHSLMMSGPNSSNFVAQRHNKIKVMRWRKKM</sequence>
<protein>
    <submittedName>
        <fullName evidence="1">Uncharacterized protein</fullName>
    </submittedName>
</protein>
<dbReference type="EnsemblPlants" id="TuG1812G0400000909.01.T01">
    <property type="protein sequence ID" value="TuG1812G0400000909.01.T01"/>
    <property type="gene ID" value="TuG1812G0400000909.01"/>
</dbReference>
<dbReference type="Proteomes" id="UP000015106">
    <property type="component" value="Chromosome 4"/>
</dbReference>
<organism evidence="1 2">
    <name type="scientific">Triticum urartu</name>
    <name type="common">Red wild einkorn</name>
    <name type="synonym">Crithodium urartu</name>
    <dbReference type="NCBI Taxonomy" id="4572"/>
    <lineage>
        <taxon>Eukaryota</taxon>
        <taxon>Viridiplantae</taxon>
        <taxon>Streptophyta</taxon>
        <taxon>Embryophyta</taxon>
        <taxon>Tracheophyta</taxon>
        <taxon>Spermatophyta</taxon>
        <taxon>Magnoliopsida</taxon>
        <taxon>Liliopsida</taxon>
        <taxon>Poales</taxon>
        <taxon>Poaceae</taxon>
        <taxon>BOP clade</taxon>
        <taxon>Pooideae</taxon>
        <taxon>Triticodae</taxon>
        <taxon>Triticeae</taxon>
        <taxon>Triticinae</taxon>
        <taxon>Triticum</taxon>
    </lineage>
</organism>